<keyword evidence="1" id="KW-0812">Transmembrane</keyword>
<feature type="transmembrane region" description="Helical" evidence="1">
    <location>
        <begin position="174"/>
        <end position="194"/>
    </location>
</feature>
<organism evidence="3 4">
    <name type="scientific">Vibrio metschnikovii</name>
    <dbReference type="NCBI Taxonomy" id="28172"/>
    <lineage>
        <taxon>Bacteria</taxon>
        <taxon>Pseudomonadati</taxon>
        <taxon>Pseudomonadota</taxon>
        <taxon>Gammaproteobacteria</taxon>
        <taxon>Vibrionales</taxon>
        <taxon>Vibrionaceae</taxon>
        <taxon>Vibrio</taxon>
    </lineage>
</organism>
<keyword evidence="4" id="KW-1185">Reference proteome</keyword>
<feature type="transmembrane region" description="Helical" evidence="1">
    <location>
        <begin position="230"/>
        <end position="248"/>
    </location>
</feature>
<evidence type="ECO:0000259" key="2">
    <source>
        <dbReference type="Pfam" id="PF02517"/>
    </source>
</evidence>
<comment type="caution">
    <text evidence="3">The sequence shown here is derived from an EMBL/GenBank/DDBJ whole genome shotgun (WGS) entry which is preliminary data.</text>
</comment>
<dbReference type="PANTHER" id="PTHR36435:SF1">
    <property type="entry name" value="CAAX AMINO TERMINAL PROTEASE FAMILY PROTEIN"/>
    <property type="match status" value="1"/>
</dbReference>
<keyword evidence="1" id="KW-1133">Transmembrane helix</keyword>
<proteinExistence type="predicted"/>
<keyword evidence="3" id="KW-0378">Hydrolase</keyword>
<dbReference type="EMBL" id="JACRUP010000012">
    <property type="protein sequence ID" value="MBC5852296.1"/>
    <property type="molecule type" value="Genomic_DNA"/>
</dbReference>
<evidence type="ECO:0000256" key="1">
    <source>
        <dbReference type="SAM" id="Phobius"/>
    </source>
</evidence>
<feature type="transmembrane region" description="Helical" evidence="1">
    <location>
        <begin position="206"/>
        <end position="224"/>
    </location>
</feature>
<name>A0A9X0RC74_VIBME</name>
<dbReference type="PANTHER" id="PTHR36435">
    <property type="entry name" value="SLR1288 PROTEIN"/>
    <property type="match status" value="1"/>
</dbReference>
<keyword evidence="3" id="KW-0482">Metalloprotease</keyword>
<evidence type="ECO:0000313" key="3">
    <source>
        <dbReference type="EMBL" id="MBC5852296.1"/>
    </source>
</evidence>
<dbReference type="Proteomes" id="UP000615796">
    <property type="component" value="Unassembled WGS sequence"/>
</dbReference>
<dbReference type="RefSeq" id="WP_187026790.1">
    <property type="nucleotide sequence ID" value="NZ_JACRUP010000012.1"/>
</dbReference>
<dbReference type="InterPro" id="IPR052710">
    <property type="entry name" value="CAAX_protease"/>
</dbReference>
<reference evidence="3" key="1">
    <citation type="submission" date="2020-08" db="EMBL/GenBank/DDBJ databases">
        <title>Genome Sequencing and Pan-Genome Analysis of Migratory bird Vibrio Strains, Inner Mongolia.</title>
        <authorList>
            <person name="Zheng L."/>
        </authorList>
    </citation>
    <scope>NUCLEOTIDE SEQUENCE</scope>
    <source>
        <strain evidence="3">M13F</strain>
    </source>
</reference>
<feature type="transmembrane region" description="Helical" evidence="1">
    <location>
        <begin position="255"/>
        <end position="274"/>
    </location>
</feature>
<dbReference type="GO" id="GO:0008237">
    <property type="term" value="F:metallopeptidase activity"/>
    <property type="evidence" value="ECO:0007669"/>
    <property type="project" value="UniProtKB-KW"/>
</dbReference>
<dbReference type="GO" id="GO:0080120">
    <property type="term" value="P:CAAX-box protein maturation"/>
    <property type="evidence" value="ECO:0007669"/>
    <property type="project" value="UniProtKB-ARBA"/>
</dbReference>
<feature type="transmembrane region" description="Helical" evidence="1">
    <location>
        <begin position="7"/>
        <end position="25"/>
    </location>
</feature>
<feature type="transmembrane region" description="Helical" evidence="1">
    <location>
        <begin position="145"/>
        <end position="162"/>
    </location>
</feature>
<evidence type="ECO:0000313" key="4">
    <source>
        <dbReference type="Proteomes" id="UP000615796"/>
    </source>
</evidence>
<sequence>MLIHPSLWIWIPLLLAVIVGFQKRLLLTFSLLALSLVGAWFTERLSSLAFLYVSLGLILAYYTPSLAKRWQTVAQCTLLVWCGLLLLHIIPGFENPKVLDGVLAGPNSVPFNLYLNLDKPMIFFALLLAYPTLLGHQQRIPWRQVVLLSLPLFSLLLLAWGFGAIKPELTLPTWWWLFALNNALLTCVAEEAFFRGYLQQKITDKWGFCLGIIIASSLFGLAHLAGGVTLVLFATLAGALYGAIYYCSGRLWVAVLLHFLFNFIHLIFFTYPVALKTSI</sequence>
<dbReference type="GO" id="GO:0004175">
    <property type="term" value="F:endopeptidase activity"/>
    <property type="evidence" value="ECO:0007669"/>
    <property type="project" value="UniProtKB-ARBA"/>
</dbReference>
<dbReference type="Pfam" id="PF02517">
    <property type="entry name" value="Rce1-like"/>
    <property type="match status" value="1"/>
</dbReference>
<feature type="transmembrane region" description="Helical" evidence="1">
    <location>
        <begin position="113"/>
        <end position="133"/>
    </location>
</feature>
<feature type="transmembrane region" description="Helical" evidence="1">
    <location>
        <begin position="74"/>
        <end position="93"/>
    </location>
</feature>
<accession>A0A9X0RC74</accession>
<keyword evidence="3" id="KW-0645">Protease</keyword>
<protein>
    <submittedName>
        <fullName evidence="3">CPBP family intramembrane metalloprotease</fullName>
    </submittedName>
</protein>
<dbReference type="AlphaFoldDB" id="A0A9X0RC74"/>
<feature type="domain" description="CAAX prenyl protease 2/Lysostaphin resistance protein A-like" evidence="2">
    <location>
        <begin position="173"/>
        <end position="264"/>
    </location>
</feature>
<dbReference type="InterPro" id="IPR003675">
    <property type="entry name" value="Rce1/LyrA-like_dom"/>
</dbReference>
<keyword evidence="1" id="KW-0472">Membrane</keyword>
<feature type="transmembrane region" description="Helical" evidence="1">
    <location>
        <begin position="45"/>
        <end position="62"/>
    </location>
</feature>
<gene>
    <name evidence="3" type="ORF">H8Q88_15425</name>
</gene>